<sequence length="96" mass="11501">MRIREFQRLIRRLYYHKDKERGIDGSFRWLVEEIGELAKCLRQKRKDKEALKEEFADTFAWLVSLASLCGIDMEEAIKKYENGCPRCKKKRCICPD</sequence>
<accession>A0A7C3YTA6</accession>
<name>A0A7C3YTA6_UNCW3</name>
<feature type="domain" description="NTP pyrophosphohydrolase MazG-like" evidence="1">
    <location>
        <begin position="28"/>
        <end position="85"/>
    </location>
</feature>
<protein>
    <submittedName>
        <fullName evidence="2">Nucleotide pyrophosphohydrolase</fullName>
    </submittedName>
</protein>
<evidence type="ECO:0000313" key="2">
    <source>
        <dbReference type="EMBL" id="HGE99693.1"/>
    </source>
</evidence>
<proteinExistence type="predicted"/>
<dbReference type="EMBL" id="DTMQ01000040">
    <property type="protein sequence ID" value="HGE99693.1"/>
    <property type="molecule type" value="Genomic_DNA"/>
</dbReference>
<dbReference type="Gene3D" id="1.10.287.1080">
    <property type="entry name" value="MazG-like"/>
    <property type="match status" value="1"/>
</dbReference>
<reference evidence="2" key="1">
    <citation type="journal article" date="2020" name="mSystems">
        <title>Genome- and Community-Level Interaction Insights into Carbon Utilization and Element Cycling Functions of Hydrothermarchaeota in Hydrothermal Sediment.</title>
        <authorList>
            <person name="Zhou Z."/>
            <person name="Liu Y."/>
            <person name="Xu W."/>
            <person name="Pan J."/>
            <person name="Luo Z.H."/>
            <person name="Li M."/>
        </authorList>
    </citation>
    <scope>NUCLEOTIDE SEQUENCE [LARGE SCALE GENOMIC DNA]</scope>
    <source>
        <strain evidence="2">SpSt-906</strain>
    </source>
</reference>
<dbReference type="CDD" id="cd11535">
    <property type="entry name" value="NTP-PPase_SsMazG"/>
    <property type="match status" value="1"/>
</dbReference>
<keyword evidence="2" id="KW-0378">Hydrolase</keyword>
<dbReference type="InterPro" id="IPR004518">
    <property type="entry name" value="MazG-like_dom"/>
</dbReference>
<comment type="caution">
    <text evidence="2">The sequence shown here is derived from an EMBL/GenBank/DDBJ whole genome shotgun (WGS) entry which is preliminary data.</text>
</comment>
<dbReference type="GO" id="GO:0016787">
    <property type="term" value="F:hydrolase activity"/>
    <property type="evidence" value="ECO:0007669"/>
    <property type="project" value="UniProtKB-KW"/>
</dbReference>
<dbReference type="PANTHER" id="PTHR42702:SF1">
    <property type="entry name" value="REGULATORY PROTEIN FOR BETA-LACTAMASE"/>
    <property type="match status" value="1"/>
</dbReference>
<dbReference type="Pfam" id="PF03819">
    <property type="entry name" value="MazG"/>
    <property type="match status" value="1"/>
</dbReference>
<gene>
    <name evidence="2" type="ORF">ENX07_06465</name>
</gene>
<dbReference type="SUPFAM" id="SSF101386">
    <property type="entry name" value="all-alpha NTP pyrophosphatases"/>
    <property type="match status" value="1"/>
</dbReference>
<dbReference type="AlphaFoldDB" id="A0A7C3YTA6"/>
<evidence type="ECO:0000259" key="1">
    <source>
        <dbReference type="Pfam" id="PF03819"/>
    </source>
</evidence>
<organism evidence="2">
    <name type="scientific">candidate division WOR-3 bacterium</name>
    <dbReference type="NCBI Taxonomy" id="2052148"/>
    <lineage>
        <taxon>Bacteria</taxon>
        <taxon>Bacteria division WOR-3</taxon>
    </lineage>
</organism>
<dbReference type="PANTHER" id="PTHR42702">
    <property type="entry name" value="NUCLEOTIDE PYROPHOSPHOHYDROLASE"/>
    <property type="match status" value="1"/>
</dbReference>